<dbReference type="FunFam" id="2.40.10.10:FF:000006">
    <property type="entry name" value="Serine proteinase stubble"/>
    <property type="match status" value="1"/>
</dbReference>
<protein>
    <submittedName>
        <fullName evidence="13">Putative serine protease</fullName>
    </submittedName>
</protein>
<feature type="domain" description="Peptidase S1" evidence="11">
    <location>
        <begin position="612"/>
        <end position="852"/>
    </location>
</feature>
<dbReference type="FunFam" id="2.60.120.290:FF:000003">
    <property type="entry name" value="Neuropilin"/>
    <property type="match status" value="1"/>
</dbReference>
<dbReference type="Pfam" id="PF13927">
    <property type="entry name" value="Ig_3"/>
    <property type="match status" value="1"/>
</dbReference>
<dbReference type="InterPro" id="IPR007110">
    <property type="entry name" value="Ig-like_dom"/>
</dbReference>
<dbReference type="PANTHER" id="PTHR24251:SF40">
    <property type="entry name" value="CUB DOMAIN-CONTAINING PROTEIN"/>
    <property type="match status" value="1"/>
</dbReference>
<dbReference type="SMART" id="SM00408">
    <property type="entry name" value="IGc2"/>
    <property type="match status" value="2"/>
</dbReference>
<dbReference type="Gene3D" id="2.60.40.10">
    <property type="entry name" value="Immunoglobulins"/>
    <property type="match status" value="2"/>
</dbReference>
<keyword evidence="5 9" id="KW-0720">Serine protease</keyword>
<dbReference type="Pfam" id="PF00089">
    <property type="entry name" value="Trypsin"/>
    <property type="match status" value="1"/>
</dbReference>
<dbReference type="Gene3D" id="2.60.120.290">
    <property type="entry name" value="Spermadhesin, CUB domain"/>
    <property type="match status" value="3"/>
</dbReference>
<dbReference type="SMART" id="SM00020">
    <property type="entry name" value="Tryp_SPc"/>
    <property type="match status" value="1"/>
</dbReference>
<dbReference type="InterPro" id="IPR003599">
    <property type="entry name" value="Ig_sub"/>
</dbReference>
<dbReference type="InterPro" id="IPR035914">
    <property type="entry name" value="Sperma_CUB_dom_sf"/>
</dbReference>
<dbReference type="InterPro" id="IPR033116">
    <property type="entry name" value="TRYPSIN_SER"/>
</dbReference>
<dbReference type="CDD" id="cd00041">
    <property type="entry name" value="CUB"/>
    <property type="match status" value="3"/>
</dbReference>
<evidence type="ECO:0000256" key="5">
    <source>
        <dbReference type="ARBA" id="ARBA00022825"/>
    </source>
</evidence>
<feature type="domain" description="CUB" evidence="10">
    <location>
        <begin position="127"/>
        <end position="239"/>
    </location>
</feature>
<organism evidence="13">
    <name type="scientific">Ixodes ricinus</name>
    <name type="common">Common tick</name>
    <name type="synonym">Acarus ricinus</name>
    <dbReference type="NCBI Taxonomy" id="34613"/>
    <lineage>
        <taxon>Eukaryota</taxon>
        <taxon>Metazoa</taxon>
        <taxon>Ecdysozoa</taxon>
        <taxon>Arthropoda</taxon>
        <taxon>Chelicerata</taxon>
        <taxon>Arachnida</taxon>
        <taxon>Acari</taxon>
        <taxon>Parasitiformes</taxon>
        <taxon>Ixodida</taxon>
        <taxon>Ixodoidea</taxon>
        <taxon>Ixodidae</taxon>
        <taxon>Ixodinae</taxon>
        <taxon>Ixodes</taxon>
    </lineage>
</organism>
<evidence type="ECO:0000313" key="13">
    <source>
        <dbReference type="EMBL" id="JAR89888.1"/>
    </source>
</evidence>
<dbReference type="SUPFAM" id="SSF48726">
    <property type="entry name" value="Immunoglobulin"/>
    <property type="match status" value="2"/>
</dbReference>
<proteinExistence type="predicted"/>
<reference evidence="13" key="1">
    <citation type="journal article" date="2018" name="PLoS Negl. Trop. Dis.">
        <title>Sialome diversity of ticks revealed by RNAseq of single tick salivary glands.</title>
        <authorList>
            <person name="Perner J."/>
            <person name="Kropackova S."/>
            <person name="Kopacek P."/>
            <person name="Ribeiro J.M."/>
        </authorList>
    </citation>
    <scope>NUCLEOTIDE SEQUENCE</scope>
    <source>
        <strain evidence="13">Siblings of single egg batch collected in Ceske Budejovice</strain>
        <tissue evidence="13">Salivary glands</tissue>
    </source>
</reference>
<dbReference type="Pfam" id="PF00047">
    <property type="entry name" value="ig"/>
    <property type="match status" value="1"/>
</dbReference>
<dbReference type="Gene3D" id="2.40.10.10">
    <property type="entry name" value="Trypsin-like serine proteases"/>
    <property type="match status" value="2"/>
</dbReference>
<dbReference type="PROSITE" id="PS00135">
    <property type="entry name" value="TRYPSIN_SER"/>
    <property type="match status" value="1"/>
</dbReference>
<dbReference type="PROSITE" id="PS50240">
    <property type="entry name" value="TRYPSIN_DOM"/>
    <property type="match status" value="1"/>
</dbReference>
<dbReference type="GO" id="GO:0004252">
    <property type="term" value="F:serine-type endopeptidase activity"/>
    <property type="evidence" value="ECO:0007669"/>
    <property type="project" value="InterPro"/>
</dbReference>
<dbReference type="InterPro" id="IPR000859">
    <property type="entry name" value="CUB_dom"/>
</dbReference>
<evidence type="ECO:0000259" key="10">
    <source>
        <dbReference type="PROSITE" id="PS01180"/>
    </source>
</evidence>
<dbReference type="InterPro" id="IPR013783">
    <property type="entry name" value="Ig-like_fold"/>
</dbReference>
<dbReference type="AlphaFoldDB" id="A0A147BGJ5"/>
<keyword evidence="1 9" id="KW-0645">Protease</keyword>
<sequence length="853" mass="95219">FRDCGGNITALSKAARLFSPGYPQSYESNKFCKWIIKADGSITLRFVAIEIEESPGCEYDNIDVLVGQKQTSLGKLCGTSFNKTIHTNATTATVVFKSDESYEEKGFHLEFFADTGVTALESEEEECGDTLTDNEGNVTSPNYPYQYPENSSCWTLINVEPGKILVMRFKVIALEFDESCAFDYVEVFDGGSEDSPSLGRFCGDSQKRVLRSTSNSVLVHFKSDDLLNNRGFFLHYESNTGGIKATHEGACGLTSDSENGTVATPNYPNRYPASSNCQVDLEAPQGTRVALRFDDFSLEPDENCTFDYVEVFDGLPDGWKSLGRMCGDKGEMQELLSTQTRMRLKFYSDNFSEFRGFMASFNLVTGDDEAEVDDAQTVTMPKHNLVPSSELIDEISGEETVPSDDSRILKCLPKVPGAKVTWKKDDTAVLNGSMPLPNLYMVSATTLWIRKMHSGLAGTYTCIVTTEDREAVATAQVIMVGTKPQSKCNVFFKKSPKDQHLSHGETAIMHCTAQAPKRPSSDVSISWLRNGLPFPTSPRYRDLGNGLVYISDAMPKDSAVYTCVATDKRFNCSVEESALLRVMPRVNIEEICGIPFAGRPNMSKPHVEHGKIVGGMDSTKGAYPWQVMFWTDLRKAFCGGSLLNDQWVLTAAHCFKRNDIRVEEVELRLGKYDQMEEEPQQFVSKIADIHFHPNFNGQTFDNDIALVQLMDRVSFTDYILPVCLGDSVLLERDFFSGEVQLGTVTGWGQLTESANTLPRFLQEIRLPIVDHKTCQKATPYPVTRNMFCAGYSQEIIGDACKGDSGGPFVVQRKNRWYIIGIVSWGVGCGRKNHYGYYVKVSNYHDWIKEKILY</sequence>
<dbReference type="PROSITE" id="PS50835">
    <property type="entry name" value="IG_LIKE"/>
    <property type="match status" value="2"/>
</dbReference>
<dbReference type="SMART" id="SM00409">
    <property type="entry name" value="IG"/>
    <property type="match status" value="2"/>
</dbReference>
<evidence type="ECO:0000259" key="12">
    <source>
        <dbReference type="PROSITE" id="PS50835"/>
    </source>
</evidence>
<dbReference type="PROSITE" id="PS01180">
    <property type="entry name" value="CUB"/>
    <property type="match status" value="3"/>
</dbReference>
<dbReference type="CDD" id="cd00096">
    <property type="entry name" value="Ig"/>
    <property type="match status" value="1"/>
</dbReference>
<feature type="non-terminal residue" evidence="13">
    <location>
        <position position="1"/>
    </location>
</feature>
<keyword evidence="6" id="KW-1015">Disulfide bond</keyword>
<dbReference type="InterPro" id="IPR003598">
    <property type="entry name" value="Ig_sub2"/>
</dbReference>
<feature type="domain" description="Ig-like" evidence="12">
    <location>
        <begin position="387"/>
        <end position="473"/>
    </location>
</feature>
<evidence type="ECO:0000259" key="11">
    <source>
        <dbReference type="PROSITE" id="PS50240"/>
    </source>
</evidence>
<feature type="domain" description="CUB" evidence="10">
    <location>
        <begin position="251"/>
        <end position="364"/>
    </location>
</feature>
<dbReference type="InterPro" id="IPR001254">
    <property type="entry name" value="Trypsin_dom"/>
</dbReference>
<name>A0A147BGJ5_IXORI</name>
<dbReference type="SUPFAM" id="SSF49854">
    <property type="entry name" value="Spermadhesin, CUB domain"/>
    <property type="match status" value="3"/>
</dbReference>
<dbReference type="FunFam" id="2.60.120.290:FF:000013">
    <property type="entry name" value="Membrane frizzled-related protein"/>
    <property type="match status" value="2"/>
</dbReference>
<evidence type="ECO:0000256" key="3">
    <source>
        <dbReference type="ARBA" id="ARBA00022737"/>
    </source>
</evidence>
<feature type="domain" description="Ig-like" evidence="12">
    <location>
        <begin position="484"/>
        <end position="581"/>
    </location>
</feature>
<dbReference type="InterPro" id="IPR043504">
    <property type="entry name" value="Peptidase_S1_PA_chymotrypsin"/>
</dbReference>
<evidence type="ECO:0000256" key="4">
    <source>
        <dbReference type="ARBA" id="ARBA00022801"/>
    </source>
</evidence>
<evidence type="ECO:0000256" key="9">
    <source>
        <dbReference type="RuleBase" id="RU363034"/>
    </source>
</evidence>
<keyword evidence="7" id="KW-0325">Glycoprotein</keyword>
<keyword evidence="3" id="KW-0677">Repeat</keyword>
<keyword evidence="4 9" id="KW-0378">Hydrolase</keyword>
<evidence type="ECO:0000256" key="6">
    <source>
        <dbReference type="ARBA" id="ARBA00023157"/>
    </source>
</evidence>
<dbReference type="SMART" id="SM00042">
    <property type="entry name" value="CUB"/>
    <property type="match status" value="3"/>
</dbReference>
<dbReference type="InterPro" id="IPR036179">
    <property type="entry name" value="Ig-like_dom_sf"/>
</dbReference>
<evidence type="ECO:0000256" key="8">
    <source>
        <dbReference type="PROSITE-ProRule" id="PRU00059"/>
    </source>
</evidence>
<comment type="caution">
    <text evidence="8">Lacks conserved residue(s) required for the propagation of feature annotation.</text>
</comment>
<keyword evidence="2" id="KW-0732">Signal</keyword>
<dbReference type="InterPro" id="IPR013151">
    <property type="entry name" value="Immunoglobulin_dom"/>
</dbReference>
<dbReference type="InterPro" id="IPR001314">
    <property type="entry name" value="Peptidase_S1A"/>
</dbReference>
<evidence type="ECO:0000256" key="1">
    <source>
        <dbReference type="ARBA" id="ARBA00022670"/>
    </source>
</evidence>
<dbReference type="PRINTS" id="PR00722">
    <property type="entry name" value="CHYMOTRYPSIN"/>
</dbReference>
<dbReference type="GO" id="GO:0006508">
    <property type="term" value="P:proteolysis"/>
    <property type="evidence" value="ECO:0007669"/>
    <property type="project" value="UniProtKB-KW"/>
</dbReference>
<dbReference type="EMBL" id="GEGO01005516">
    <property type="protein sequence ID" value="JAR89888.1"/>
    <property type="molecule type" value="Transcribed_RNA"/>
</dbReference>
<feature type="domain" description="CUB" evidence="10">
    <location>
        <begin position="4"/>
        <end position="114"/>
    </location>
</feature>
<dbReference type="PROSITE" id="PS00134">
    <property type="entry name" value="TRYPSIN_HIS"/>
    <property type="match status" value="1"/>
</dbReference>
<evidence type="ECO:0000256" key="7">
    <source>
        <dbReference type="ARBA" id="ARBA00023180"/>
    </source>
</evidence>
<dbReference type="CDD" id="cd00190">
    <property type="entry name" value="Tryp_SPc"/>
    <property type="match status" value="1"/>
</dbReference>
<dbReference type="SUPFAM" id="SSF50494">
    <property type="entry name" value="Trypsin-like serine proteases"/>
    <property type="match status" value="1"/>
</dbReference>
<dbReference type="InterPro" id="IPR009003">
    <property type="entry name" value="Peptidase_S1_PA"/>
</dbReference>
<dbReference type="Pfam" id="PF00431">
    <property type="entry name" value="CUB"/>
    <property type="match status" value="3"/>
</dbReference>
<evidence type="ECO:0000256" key="2">
    <source>
        <dbReference type="ARBA" id="ARBA00022729"/>
    </source>
</evidence>
<dbReference type="InterPro" id="IPR018114">
    <property type="entry name" value="TRYPSIN_HIS"/>
</dbReference>
<accession>A0A147BGJ5</accession>
<dbReference type="PANTHER" id="PTHR24251">
    <property type="entry name" value="OVOCHYMASE-RELATED"/>
    <property type="match status" value="1"/>
</dbReference>